<organism evidence="2 3">
    <name type="scientific">Archangium minus</name>
    <dbReference type="NCBI Taxonomy" id="83450"/>
    <lineage>
        <taxon>Bacteria</taxon>
        <taxon>Pseudomonadati</taxon>
        <taxon>Myxococcota</taxon>
        <taxon>Myxococcia</taxon>
        <taxon>Myxococcales</taxon>
        <taxon>Cystobacterineae</taxon>
        <taxon>Archangiaceae</taxon>
        <taxon>Archangium</taxon>
    </lineage>
</organism>
<keyword evidence="1" id="KW-0732">Signal</keyword>
<sequence length="338" mass="37514">MSAMFPTRVVPLVVLLSLSAHAAGESAGAVDFKNTISMLSRLFRQGEYEQAVDVIEVVRQRPLGTSELVTLSLYEGILLYEWGKHEEAGDAFQMALMLRLDAKLPEPVSPKIENLFEASRRAVQKELEDPPPVEATPGSASPDCPSARIAAKGRTLKAQQLWRLASMEQMLCKRGLRKEPVTSALAALKTQATEAATPTEWVRFSQDIERFAQQFRVYPSFEDWLKAKSAVPEELWELGDEDQDVPLPEGPAVSATKAQSEEEPTNLFGCRTVVAAGCERLMMRLVPLQTQTDSMEAAKKGTAKKELLRLGQKIREARSSETLAEASREIDAWQAKWK</sequence>
<evidence type="ECO:0000313" key="3">
    <source>
        <dbReference type="Proteomes" id="UP001611383"/>
    </source>
</evidence>
<evidence type="ECO:0000313" key="2">
    <source>
        <dbReference type="EMBL" id="WNG48998.1"/>
    </source>
</evidence>
<evidence type="ECO:0000256" key="1">
    <source>
        <dbReference type="SAM" id="SignalP"/>
    </source>
</evidence>
<feature type="signal peptide" evidence="1">
    <location>
        <begin position="1"/>
        <end position="22"/>
    </location>
</feature>
<reference evidence="2 3" key="1">
    <citation type="submission" date="2019-08" db="EMBL/GenBank/DDBJ databases">
        <title>Archangium and Cystobacter genomes.</title>
        <authorList>
            <person name="Chen I.-C.K."/>
            <person name="Wielgoss S."/>
        </authorList>
    </citation>
    <scope>NUCLEOTIDE SEQUENCE [LARGE SCALE GENOMIC DNA]</scope>
    <source>
        <strain evidence="2 3">Cbm 6</strain>
    </source>
</reference>
<keyword evidence="3" id="KW-1185">Reference proteome</keyword>
<gene>
    <name evidence="2" type="ORF">F0U60_36430</name>
</gene>
<dbReference type="RefSeq" id="WP_395806667.1">
    <property type="nucleotide sequence ID" value="NZ_CP043494.1"/>
</dbReference>
<accession>A0ABY9X0U6</accession>
<dbReference type="Proteomes" id="UP001611383">
    <property type="component" value="Chromosome"/>
</dbReference>
<proteinExistence type="predicted"/>
<protein>
    <recommendedName>
        <fullName evidence="4">Tetratricopeptide repeat protein</fullName>
    </recommendedName>
</protein>
<dbReference type="EMBL" id="CP043494">
    <property type="protein sequence ID" value="WNG48998.1"/>
    <property type="molecule type" value="Genomic_DNA"/>
</dbReference>
<evidence type="ECO:0008006" key="4">
    <source>
        <dbReference type="Google" id="ProtNLM"/>
    </source>
</evidence>
<name>A0ABY9X0U6_9BACT</name>
<feature type="chain" id="PRO_5045269494" description="Tetratricopeptide repeat protein" evidence="1">
    <location>
        <begin position="23"/>
        <end position="338"/>
    </location>
</feature>